<dbReference type="FunFam" id="3.30.40.10:FF:000187">
    <property type="entry name" value="E3 ubiquitin-protein ligase ATL6"/>
    <property type="match status" value="1"/>
</dbReference>
<comment type="caution">
    <text evidence="17">The sequence shown here is derived from an EMBL/GenBank/DDBJ whole genome shotgun (WGS) entry which is preliminary data.</text>
</comment>
<keyword evidence="7" id="KW-0479">Metal-binding</keyword>
<keyword evidence="5" id="KW-0808">Transferase</keyword>
<evidence type="ECO:0000313" key="17">
    <source>
        <dbReference type="EMBL" id="KAF5818591.1"/>
    </source>
</evidence>
<keyword evidence="10" id="KW-0862">Zinc</keyword>
<evidence type="ECO:0000256" key="9">
    <source>
        <dbReference type="ARBA" id="ARBA00022786"/>
    </source>
</evidence>
<dbReference type="GO" id="GO:0008270">
    <property type="term" value="F:zinc ion binding"/>
    <property type="evidence" value="ECO:0007669"/>
    <property type="project" value="UniProtKB-KW"/>
</dbReference>
<evidence type="ECO:0000256" key="8">
    <source>
        <dbReference type="ARBA" id="ARBA00022771"/>
    </source>
</evidence>
<reference evidence="17" key="1">
    <citation type="journal article" date="2017" name="Nature">
        <title>The sunflower genome provides insights into oil metabolism, flowering and Asterid evolution.</title>
        <authorList>
            <person name="Badouin H."/>
            <person name="Gouzy J."/>
            <person name="Grassa C.J."/>
            <person name="Murat F."/>
            <person name="Staton S.E."/>
            <person name="Cottret L."/>
            <person name="Lelandais-Briere C."/>
            <person name="Owens G.L."/>
            <person name="Carrere S."/>
            <person name="Mayjonade B."/>
            <person name="Legrand L."/>
            <person name="Gill N."/>
            <person name="Kane N.C."/>
            <person name="Bowers J.E."/>
            <person name="Hubner S."/>
            <person name="Bellec A."/>
            <person name="Berard A."/>
            <person name="Berges H."/>
            <person name="Blanchet N."/>
            <person name="Boniface M.C."/>
            <person name="Brunel D."/>
            <person name="Catrice O."/>
            <person name="Chaidir N."/>
            <person name="Claudel C."/>
            <person name="Donnadieu C."/>
            <person name="Faraut T."/>
            <person name="Fievet G."/>
            <person name="Helmstetter N."/>
            <person name="King M."/>
            <person name="Knapp S.J."/>
            <person name="Lai Z."/>
            <person name="Le Paslier M.C."/>
            <person name="Lippi Y."/>
            <person name="Lorenzon L."/>
            <person name="Mandel J.R."/>
            <person name="Marage G."/>
            <person name="Marchand G."/>
            <person name="Marquand E."/>
            <person name="Bret-Mestries E."/>
            <person name="Morien E."/>
            <person name="Nambeesan S."/>
            <person name="Nguyen T."/>
            <person name="Pegot-Espagnet P."/>
            <person name="Pouilly N."/>
            <person name="Raftis F."/>
            <person name="Sallet E."/>
            <person name="Schiex T."/>
            <person name="Thomas J."/>
            <person name="Vandecasteele C."/>
            <person name="Vares D."/>
            <person name="Vear F."/>
            <person name="Vautrin S."/>
            <person name="Crespi M."/>
            <person name="Mangin B."/>
            <person name="Burke J.M."/>
            <person name="Salse J."/>
            <person name="Munos S."/>
            <person name="Vincourt P."/>
            <person name="Rieseberg L.H."/>
            <person name="Langlade N.B."/>
        </authorList>
    </citation>
    <scope>NUCLEOTIDE SEQUENCE</scope>
    <source>
        <tissue evidence="17">Leaves</tissue>
    </source>
</reference>
<keyword evidence="12 15" id="KW-0472">Membrane</keyword>
<evidence type="ECO:0000256" key="12">
    <source>
        <dbReference type="ARBA" id="ARBA00023136"/>
    </source>
</evidence>
<dbReference type="EMBL" id="MNCJ02000317">
    <property type="protein sequence ID" value="KAF5818591.1"/>
    <property type="molecule type" value="Genomic_DNA"/>
</dbReference>
<evidence type="ECO:0000256" key="7">
    <source>
        <dbReference type="ARBA" id="ARBA00022723"/>
    </source>
</evidence>
<evidence type="ECO:0000256" key="10">
    <source>
        <dbReference type="ARBA" id="ARBA00022833"/>
    </source>
</evidence>
<dbReference type="Pfam" id="PF13639">
    <property type="entry name" value="zf-RING_2"/>
    <property type="match status" value="1"/>
</dbReference>
<dbReference type="PANTHER" id="PTHR46913:SF1">
    <property type="entry name" value="RING-H2 FINGER PROTEIN ATL16"/>
    <property type="match status" value="1"/>
</dbReference>
<dbReference type="Gramene" id="mRNA:HanXRQr2_Chr02g0067111">
    <property type="protein sequence ID" value="CDS:HanXRQr2_Chr02g0067111.1"/>
    <property type="gene ID" value="HanXRQr2_Chr02g0067111"/>
</dbReference>
<dbReference type="InterPro" id="IPR013083">
    <property type="entry name" value="Znf_RING/FYVE/PHD"/>
</dbReference>
<feature type="transmembrane region" description="Helical" evidence="15">
    <location>
        <begin position="37"/>
        <end position="53"/>
    </location>
</feature>
<dbReference type="AlphaFoldDB" id="A0A9K3JMU0"/>
<keyword evidence="18" id="KW-1185">Reference proteome</keyword>
<keyword evidence="6 15" id="KW-0812">Transmembrane</keyword>
<evidence type="ECO:0000256" key="15">
    <source>
        <dbReference type="SAM" id="Phobius"/>
    </source>
</evidence>
<reference evidence="17" key="2">
    <citation type="submission" date="2020-06" db="EMBL/GenBank/DDBJ databases">
        <title>Helianthus annuus Genome sequencing and assembly Release 2.</title>
        <authorList>
            <person name="Gouzy J."/>
            <person name="Langlade N."/>
            <person name="Munos S."/>
        </authorList>
    </citation>
    <scope>NUCLEOTIDE SEQUENCE</scope>
    <source>
        <tissue evidence="17">Leaves</tissue>
    </source>
</reference>
<evidence type="ECO:0000313" key="18">
    <source>
        <dbReference type="Proteomes" id="UP000215914"/>
    </source>
</evidence>
<feature type="domain" description="RING-type" evidence="16">
    <location>
        <begin position="151"/>
        <end position="193"/>
    </location>
</feature>
<dbReference type="PROSITE" id="PS50089">
    <property type="entry name" value="ZF_RING_2"/>
    <property type="match status" value="1"/>
</dbReference>
<evidence type="ECO:0000256" key="3">
    <source>
        <dbReference type="ARBA" id="ARBA00004906"/>
    </source>
</evidence>
<accession>A0A9K3JMU0</accession>
<dbReference type="GO" id="GO:0016567">
    <property type="term" value="P:protein ubiquitination"/>
    <property type="evidence" value="ECO:0007669"/>
    <property type="project" value="InterPro"/>
</dbReference>
<evidence type="ECO:0000256" key="2">
    <source>
        <dbReference type="ARBA" id="ARBA00004167"/>
    </source>
</evidence>
<dbReference type="InterPro" id="IPR044600">
    <property type="entry name" value="ATL1/ATL16-like"/>
</dbReference>
<dbReference type="SUPFAM" id="SSF57850">
    <property type="entry name" value="RING/U-box"/>
    <property type="match status" value="1"/>
</dbReference>
<dbReference type="PANTHER" id="PTHR46913">
    <property type="entry name" value="RING-H2 FINGER PROTEIN ATL16"/>
    <property type="match status" value="1"/>
</dbReference>
<evidence type="ECO:0000256" key="1">
    <source>
        <dbReference type="ARBA" id="ARBA00000900"/>
    </source>
</evidence>
<sequence length="388" mass="43565">MRIIKGVYRQHGHTFHNIETIAMDQNMINFIYEIKRVVVVVLVLLTTNCFATNEPPSAVSPPPKKKPKISLQMAILLASLLTAFLLICFLFFYFRRYAERQLALAATSGDQRTAMKLAVVRGLDPAVIAAFTSFTYSTVKDIKIGQQVLECAVCLNEFLDHEALRLLPECSHVFHRDCIDEWLASHITCPVCRASLVPKPSQPRRETELPCGSNRHTKDHVSVEFFNLEHDLAPPRKLSRSFSMGHMMVQKTIENDDRYTLRLPDKVQSVLKTKFIGTGTATETGIDVSLSVESSLKTSLKSASANFVRGSNYFDYQRFGHERQSGGRTFGITGSFISRSGSGNGFARDVEDSTTGSERFLTSMRSPLNRLLQLSNKDTNIMIRLNDC</sequence>
<protein>
    <recommendedName>
        <fullName evidence="4">RING-type E3 ubiquitin transferase</fullName>
        <ecNumber evidence="4">2.3.2.27</ecNumber>
    </recommendedName>
</protein>
<comment type="pathway">
    <text evidence="3">Protein modification; protein ubiquitination.</text>
</comment>
<evidence type="ECO:0000256" key="4">
    <source>
        <dbReference type="ARBA" id="ARBA00012483"/>
    </source>
</evidence>
<organism evidence="17 18">
    <name type="scientific">Helianthus annuus</name>
    <name type="common">Common sunflower</name>
    <dbReference type="NCBI Taxonomy" id="4232"/>
    <lineage>
        <taxon>Eukaryota</taxon>
        <taxon>Viridiplantae</taxon>
        <taxon>Streptophyta</taxon>
        <taxon>Embryophyta</taxon>
        <taxon>Tracheophyta</taxon>
        <taxon>Spermatophyta</taxon>
        <taxon>Magnoliopsida</taxon>
        <taxon>eudicotyledons</taxon>
        <taxon>Gunneridae</taxon>
        <taxon>Pentapetalae</taxon>
        <taxon>asterids</taxon>
        <taxon>campanulids</taxon>
        <taxon>Asterales</taxon>
        <taxon>Asteraceae</taxon>
        <taxon>Asteroideae</taxon>
        <taxon>Heliantheae alliance</taxon>
        <taxon>Heliantheae</taxon>
        <taxon>Helianthus</taxon>
    </lineage>
</organism>
<evidence type="ECO:0000259" key="16">
    <source>
        <dbReference type="PROSITE" id="PS50089"/>
    </source>
</evidence>
<dbReference type="EC" id="2.3.2.27" evidence="4"/>
<evidence type="ECO:0000256" key="5">
    <source>
        <dbReference type="ARBA" id="ARBA00022679"/>
    </source>
</evidence>
<proteinExistence type="inferred from homology"/>
<feature type="transmembrane region" description="Helical" evidence="15">
    <location>
        <begin position="73"/>
        <end position="94"/>
    </location>
</feature>
<dbReference type="Gene3D" id="3.30.40.10">
    <property type="entry name" value="Zinc/RING finger domain, C3HC4 (zinc finger)"/>
    <property type="match status" value="1"/>
</dbReference>
<dbReference type="InterPro" id="IPR001841">
    <property type="entry name" value="Znf_RING"/>
</dbReference>
<name>A0A9K3JMU0_HELAN</name>
<comment type="similarity">
    <text evidence="13">Belongs to the RING-type zinc finger family. ATL subfamily.</text>
</comment>
<gene>
    <name evidence="17" type="ORF">HanXRQr2_Chr02g0067111</name>
</gene>
<evidence type="ECO:0000256" key="11">
    <source>
        <dbReference type="ARBA" id="ARBA00022989"/>
    </source>
</evidence>
<dbReference type="GO" id="GO:0016020">
    <property type="term" value="C:membrane"/>
    <property type="evidence" value="ECO:0007669"/>
    <property type="project" value="UniProtKB-SubCell"/>
</dbReference>
<keyword evidence="9" id="KW-0833">Ubl conjugation pathway</keyword>
<dbReference type="Proteomes" id="UP000215914">
    <property type="component" value="Unassembled WGS sequence"/>
</dbReference>
<keyword evidence="8 14" id="KW-0863">Zinc-finger</keyword>
<dbReference type="SMART" id="SM00184">
    <property type="entry name" value="RING"/>
    <property type="match status" value="1"/>
</dbReference>
<comment type="subcellular location">
    <subcellularLocation>
        <location evidence="2">Membrane</location>
        <topology evidence="2">Single-pass membrane protein</topology>
    </subcellularLocation>
</comment>
<dbReference type="GO" id="GO:0061630">
    <property type="term" value="F:ubiquitin protein ligase activity"/>
    <property type="evidence" value="ECO:0007669"/>
    <property type="project" value="UniProtKB-EC"/>
</dbReference>
<dbReference type="CDD" id="cd16461">
    <property type="entry name" value="RING-H2_EL5-like"/>
    <property type="match status" value="1"/>
</dbReference>
<evidence type="ECO:0000256" key="13">
    <source>
        <dbReference type="ARBA" id="ARBA00024209"/>
    </source>
</evidence>
<evidence type="ECO:0000256" key="14">
    <source>
        <dbReference type="PROSITE-ProRule" id="PRU00175"/>
    </source>
</evidence>
<comment type="catalytic activity">
    <reaction evidence="1">
        <text>S-ubiquitinyl-[E2 ubiquitin-conjugating enzyme]-L-cysteine + [acceptor protein]-L-lysine = [E2 ubiquitin-conjugating enzyme]-L-cysteine + N(6)-ubiquitinyl-[acceptor protein]-L-lysine.</text>
        <dbReference type="EC" id="2.3.2.27"/>
    </reaction>
</comment>
<keyword evidence="11 15" id="KW-1133">Transmembrane helix</keyword>
<evidence type="ECO:0000256" key="6">
    <source>
        <dbReference type="ARBA" id="ARBA00022692"/>
    </source>
</evidence>